<evidence type="ECO:0000313" key="3">
    <source>
        <dbReference type="EMBL" id="KAG5837739.1"/>
    </source>
</evidence>
<evidence type="ECO:0000256" key="2">
    <source>
        <dbReference type="SAM" id="Phobius"/>
    </source>
</evidence>
<keyword evidence="2" id="KW-0472">Membrane</keyword>
<dbReference type="AlphaFoldDB" id="A0A9D3LVG6"/>
<accession>A0A9D3LVG6</accession>
<dbReference type="EMBL" id="JAFIRN010000012">
    <property type="protein sequence ID" value="KAG5837739.1"/>
    <property type="molecule type" value="Genomic_DNA"/>
</dbReference>
<keyword evidence="4" id="KW-1185">Reference proteome</keyword>
<evidence type="ECO:0000256" key="1">
    <source>
        <dbReference type="SAM" id="MobiDB-lite"/>
    </source>
</evidence>
<reference evidence="3" key="1">
    <citation type="submission" date="2021-01" db="EMBL/GenBank/DDBJ databases">
        <title>A chromosome-scale assembly of European eel, Anguilla anguilla.</title>
        <authorList>
            <person name="Henkel C."/>
            <person name="Jong-Raadsen S.A."/>
            <person name="Dufour S."/>
            <person name="Weltzien F.-A."/>
            <person name="Palstra A.P."/>
            <person name="Pelster B."/>
            <person name="Spaink H.P."/>
            <person name="Van Den Thillart G.E."/>
            <person name="Jansen H."/>
            <person name="Zahm M."/>
            <person name="Klopp C."/>
            <person name="Cedric C."/>
            <person name="Louis A."/>
            <person name="Berthelot C."/>
            <person name="Parey E."/>
            <person name="Roest Crollius H."/>
            <person name="Montfort J."/>
            <person name="Robinson-Rechavi M."/>
            <person name="Bucao C."/>
            <person name="Bouchez O."/>
            <person name="Gislard M."/>
            <person name="Lluch J."/>
            <person name="Milhes M."/>
            <person name="Lampietro C."/>
            <person name="Lopez Roques C."/>
            <person name="Donnadieu C."/>
            <person name="Braasch I."/>
            <person name="Desvignes T."/>
            <person name="Postlethwait J."/>
            <person name="Bobe J."/>
            <person name="Guiguen Y."/>
            <person name="Dirks R."/>
        </authorList>
    </citation>
    <scope>NUCLEOTIDE SEQUENCE</scope>
    <source>
        <strain evidence="3">Tag_6206</strain>
        <tissue evidence="3">Liver</tissue>
    </source>
</reference>
<feature type="region of interest" description="Disordered" evidence="1">
    <location>
        <begin position="1"/>
        <end position="53"/>
    </location>
</feature>
<comment type="caution">
    <text evidence="3">The sequence shown here is derived from an EMBL/GenBank/DDBJ whole genome shotgun (WGS) entry which is preliminary data.</text>
</comment>
<evidence type="ECO:0000313" key="4">
    <source>
        <dbReference type="Proteomes" id="UP001044222"/>
    </source>
</evidence>
<proteinExistence type="predicted"/>
<keyword evidence="2" id="KW-0812">Transmembrane</keyword>
<keyword evidence="2" id="KW-1133">Transmembrane helix</keyword>
<feature type="region of interest" description="Disordered" evidence="1">
    <location>
        <begin position="145"/>
        <end position="202"/>
    </location>
</feature>
<feature type="transmembrane region" description="Helical" evidence="2">
    <location>
        <begin position="82"/>
        <end position="104"/>
    </location>
</feature>
<feature type="compositionally biased region" description="Polar residues" evidence="1">
    <location>
        <begin position="1"/>
        <end position="35"/>
    </location>
</feature>
<dbReference type="Proteomes" id="UP001044222">
    <property type="component" value="Chromosome 12"/>
</dbReference>
<protein>
    <submittedName>
        <fullName evidence="3">Uncharacterized protein</fullName>
    </submittedName>
</protein>
<name>A0A9D3LVG6_ANGAN</name>
<organism evidence="3 4">
    <name type="scientific">Anguilla anguilla</name>
    <name type="common">European freshwater eel</name>
    <name type="synonym">Muraena anguilla</name>
    <dbReference type="NCBI Taxonomy" id="7936"/>
    <lineage>
        <taxon>Eukaryota</taxon>
        <taxon>Metazoa</taxon>
        <taxon>Chordata</taxon>
        <taxon>Craniata</taxon>
        <taxon>Vertebrata</taxon>
        <taxon>Euteleostomi</taxon>
        <taxon>Actinopterygii</taxon>
        <taxon>Neopterygii</taxon>
        <taxon>Teleostei</taxon>
        <taxon>Anguilliformes</taxon>
        <taxon>Anguillidae</taxon>
        <taxon>Anguilla</taxon>
    </lineage>
</organism>
<sequence length="202" mass="21873">MTTTPLPSTTDLNQTTGWNTTEHSPTNQTQPTPIHSSTSVATSQSAQTTVTTMSISTPTETINTTATVKTQEPQLGLSDSEASMTILFGVVLGLTVLIIAGYSIHRCKQKRSQYIHQPLYNSSETVDRFSPPDDTLVISGGLYDGPETSNSAAEDAGLHLDPPPFAPQATQFRLEFLSEDQQKPPDRGAPTFQSFQPFDARD</sequence>
<feature type="compositionally biased region" description="Low complexity" evidence="1">
    <location>
        <begin position="36"/>
        <end position="53"/>
    </location>
</feature>
<gene>
    <name evidence="3" type="ORF">ANANG_G00215820</name>
</gene>